<dbReference type="STRING" id="1867956.BJF95_06550"/>
<evidence type="ECO:0000313" key="2">
    <source>
        <dbReference type="Proteomes" id="UP000186894"/>
    </source>
</evidence>
<evidence type="ECO:0000313" key="1">
    <source>
        <dbReference type="EMBL" id="OLP44214.1"/>
    </source>
</evidence>
<accession>A0A1Q8ZQ42</accession>
<organism evidence="1 2">
    <name type="scientific">Rhizobium oryziradicis</name>
    <dbReference type="NCBI Taxonomy" id="1867956"/>
    <lineage>
        <taxon>Bacteria</taxon>
        <taxon>Pseudomonadati</taxon>
        <taxon>Pseudomonadota</taxon>
        <taxon>Alphaproteobacteria</taxon>
        <taxon>Hyphomicrobiales</taxon>
        <taxon>Rhizobiaceae</taxon>
        <taxon>Rhizobium/Agrobacterium group</taxon>
        <taxon>Rhizobium</taxon>
    </lineage>
</organism>
<keyword evidence="2" id="KW-1185">Reference proteome</keyword>
<dbReference type="RefSeq" id="WP_075639721.1">
    <property type="nucleotide sequence ID" value="NZ_MKIM01000027.1"/>
</dbReference>
<dbReference type="Pfam" id="PF04268">
    <property type="entry name" value="SoxG"/>
    <property type="match status" value="1"/>
</dbReference>
<dbReference type="OrthoDB" id="8098081at2"/>
<sequence>MDFIQRHPLEDLMPTPAPASLRDGDHMSILRRPAVLSIIAAPEALSALPDGVLRICGPFECLLVLNETELDAVTAELKNAGVPWVDQSHASVVARLSGPNARAVLAKGTAVDLHPAVFSINQSTNTLYGQVRINLARIADDVFELVVPRSYARFFFEDILQAGRSFSLTAAFAQA</sequence>
<reference evidence="1 2" key="1">
    <citation type="submission" date="2016-09" db="EMBL/GenBank/DDBJ databases">
        <title>Rhizobium oryziradicis sp. nov., isolated from the root of rice.</title>
        <authorList>
            <person name="Zhao J."/>
            <person name="Zhang X."/>
        </authorList>
    </citation>
    <scope>NUCLEOTIDE SEQUENCE [LARGE SCALE GENOMIC DNA]</scope>
    <source>
        <strain evidence="1 2">N19</strain>
    </source>
</reference>
<dbReference type="Gene3D" id="3.30.1360.120">
    <property type="entry name" value="Probable tRNA modification gtpase trme, domain 1"/>
    <property type="match status" value="1"/>
</dbReference>
<gene>
    <name evidence="1" type="ORF">BJF95_06550</name>
</gene>
<name>A0A1Q8ZQ42_9HYPH</name>
<evidence type="ECO:0008006" key="3">
    <source>
        <dbReference type="Google" id="ProtNLM"/>
    </source>
</evidence>
<dbReference type="EMBL" id="MKIM01000027">
    <property type="protein sequence ID" value="OLP44214.1"/>
    <property type="molecule type" value="Genomic_DNA"/>
</dbReference>
<dbReference type="AlphaFoldDB" id="A0A1Q8ZQ42"/>
<dbReference type="SUPFAM" id="SSF103025">
    <property type="entry name" value="Folate-binding domain"/>
    <property type="match status" value="1"/>
</dbReference>
<dbReference type="Proteomes" id="UP000186894">
    <property type="component" value="Unassembled WGS sequence"/>
</dbReference>
<comment type="caution">
    <text evidence="1">The sequence shown here is derived from an EMBL/GenBank/DDBJ whole genome shotgun (WGS) entry which is preliminary data.</text>
</comment>
<protein>
    <recommendedName>
        <fullName evidence="3">Sarcosine oxidase subunit gamma</fullName>
    </recommendedName>
</protein>
<proteinExistence type="predicted"/>
<dbReference type="InterPro" id="IPR027266">
    <property type="entry name" value="TrmE/GcvT-like"/>
</dbReference>
<dbReference type="InterPro" id="IPR007375">
    <property type="entry name" value="SoxG"/>
</dbReference>